<comment type="caution">
    <text evidence="1">The sequence shown here is derived from an EMBL/GenBank/DDBJ whole genome shotgun (WGS) entry which is preliminary data.</text>
</comment>
<protein>
    <submittedName>
        <fullName evidence="1">Uncharacterized protein</fullName>
    </submittedName>
</protein>
<evidence type="ECO:0000313" key="2">
    <source>
        <dbReference type="Proteomes" id="UP000026941"/>
    </source>
</evidence>
<proteinExistence type="predicted"/>
<organism evidence="1 2">
    <name type="scientific">Rhizobium rhizogenes NBRC 13257</name>
    <dbReference type="NCBI Taxonomy" id="1220581"/>
    <lineage>
        <taxon>Bacteria</taxon>
        <taxon>Pseudomonadati</taxon>
        <taxon>Pseudomonadota</taxon>
        <taxon>Alphaproteobacteria</taxon>
        <taxon>Hyphomicrobiales</taxon>
        <taxon>Rhizobiaceae</taxon>
        <taxon>Rhizobium/Agrobacterium group</taxon>
        <taxon>Rhizobium</taxon>
    </lineage>
</organism>
<reference evidence="1 2" key="1">
    <citation type="submission" date="2014-05" db="EMBL/GenBank/DDBJ databases">
        <title>Whole genome shotgun sequence of Rhizobium rhizogenes NBRC 13257.</title>
        <authorList>
            <person name="Katano-Makiyama Y."/>
            <person name="Hosoyama A."/>
            <person name="Hashimoto M."/>
            <person name="Hosoyama Y."/>
            <person name="Noguchi M."/>
            <person name="Tsuchikane K."/>
            <person name="Kimura A."/>
            <person name="Ohji S."/>
            <person name="Ichikawa N."/>
            <person name="Yamazoe A."/>
            <person name="Fujita N."/>
        </authorList>
    </citation>
    <scope>NUCLEOTIDE SEQUENCE [LARGE SCALE GENOMIC DNA]</scope>
    <source>
        <strain evidence="1 2">NBRC 13257</strain>
    </source>
</reference>
<dbReference type="AlphaFoldDB" id="A0AA87QEQ0"/>
<gene>
    <name evidence="1" type="ORF">RRH01S_12_01500</name>
</gene>
<dbReference type="Proteomes" id="UP000026941">
    <property type="component" value="Unassembled WGS sequence"/>
</dbReference>
<dbReference type="RefSeq" id="WP_042474902.1">
    <property type="nucleotide sequence ID" value="NZ_BAYX01000012.1"/>
</dbReference>
<accession>A0AA87QEQ0</accession>
<name>A0AA87QEQ0_RHIRH</name>
<dbReference type="EMBL" id="BAYX01000012">
    <property type="protein sequence ID" value="GAJ95594.1"/>
    <property type="molecule type" value="Genomic_DNA"/>
</dbReference>
<evidence type="ECO:0000313" key="1">
    <source>
        <dbReference type="EMBL" id="GAJ95594.1"/>
    </source>
</evidence>
<sequence length="465" mass="50740">MSVVVAAIIAGATAGITKVGGEIVSDLYKALKGKIAEVAQLDLSSIEEQPEDTHERMALEGEVKGAKLDTVAAVIEAANRVIEATIKQKVPMDDSWLVDVETLVAKKDIIFRDMDTEALLLKARSVRTNGQFVVEGIKQGRSRQKAEPLLQVGHLQANSVSVLQTIINAVPNWLKIVIVVGVSVLIVKFGYDYFSRRAAFDAAVERVFSQQGDGYMSSVNSMLNLQASIRNTRDNGFWTPLTAQWSKHIGRLEGFFEPIATGLTTGTMSPAGSAQRICPAVENVLKAHYGMLASISKVPGISVNFSAGTGTSELSIFGPVVSIPSTREIEVVYVQACDGDLETIKNPPDLRTAQEKRHDTIGAIDEQIEELRRLKQTDITAAREKARSDFVSAVARSYIRMGMYRVDAIDKAEQEYDEVYNGSGSFNYLEPGINDAVDRIKQIKSLASRDFDGEIKALEAQKSVL</sequence>